<feature type="compositionally biased region" description="Polar residues" evidence="1">
    <location>
        <begin position="347"/>
        <end position="366"/>
    </location>
</feature>
<reference evidence="2 3" key="1">
    <citation type="submission" date="2019-06" db="EMBL/GenBank/DDBJ databases">
        <title>Draft genome sequence of the filamentous fungus Phialemoniopsis curvata isolated from diesel fuel.</title>
        <authorList>
            <person name="Varaljay V.A."/>
            <person name="Lyon W.J."/>
            <person name="Crouch A.L."/>
            <person name="Drake C.E."/>
            <person name="Hollomon J.M."/>
            <person name="Nadeau L.J."/>
            <person name="Nunn H.S."/>
            <person name="Stevenson B.S."/>
            <person name="Bojanowski C.L."/>
            <person name="Crookes-Goodson W.J."/>
        </authorList>
    </citation>
    <scope>NUCLEOTIDE SEQUENCE [LARGE SCALE GENOMIC DNA]</scope>
    <source>
        <strain evidence="2 3">D216</strain>
    </source>
</reference>
<keyword evidence="3" id="KW-1185">Reference proteome</keyword>
<dbReference type="RefSeq" id="XP_030997402.1">
    <property type="nucleotide sequence ID" value="XM_031136685.1"/>
</dbReference>
<proteinExistence type="predicted"/>
<dbReference type="STRING" id="1093900.A0A507BFF3"/>
<feature type="compositionally biased region" description="Polar residues" evidence="1">
    <location>
        <begin position="269"/>
        <end position="293"/>
    </location>
</feature>
<feature type="region of interest" description="Disordered" evidence="1">
    <location>
        <begin position="331"/>
        <end position="366"/>
    </location>
</feature>
<feature type="region of interest" description="Disordered" evidence="1">
    <location>
        <begin position="113"/>
        <end position="146"/>
    </location>
</feature>
<organism evidence="2 3">
    <name type="scientific">Thyridium curvatum</name>
    <dbReference type="NCBI Taxonomy" id="1093900"/>
    <lineage>
        <taxon>Eukaryota</taxon>
        <taxon>Fungi</taxon>
        <taxon>Dikarya</taxon>
        <taxon>Ascomycota</taxon>
        <taxon>Pezizomycotina</taxon>
        <taxon>Sordariomycetes</taxon>
        <taxon>Sordariomycetidae</taxon>
        <taxon>Thyridiales</taxon>
        <taxon>Thyridiaceae</taxon>
        <taxon>Thyridium</taxon>
    </lineage>
</organism>
<protein>
    <recommendedName>
        <fullName evidence="4">Developmental regulatory protein wetA</fullName>
    </recommendedName>
</protein>
<feature type="compositionally biased region" description="Polar residues" evidence="1">
    <location>
        <begin position="417"/>
        <end position="438"/>
    </location>
</feature>
<feature type="region of interest" description="Disordered" evidence="1">
    <location>
        <begin position="265"/>
        <end position="303"/>
    </location>
</feature>
<dbReference type="Proteomes" id="UP000319257">
    <property type="component" value="Unassembled WGS sequence"/>
</dbReference>
<dbReference type="OrthoDB" id="2575228at2759"/>
<dbReference type="GeneID" id="41967472"/>
<accession>A0A507BFF3</accession>
<name>A0A507BFF3_9PEZI</name>
<dbReference type="InParanoid" id="A0A507BFF3"/>
<feature type="compositionally biased region" description="Low complexity" evidence="1">
    <location>
        <begin position="487"/>
        <end position="501"/>
    </location>
</feature>
<comment type="caution">
    <text evidence="2">The sequence shown here is derived from an EMBL/GenBank/DDBJ whole genome shotgun (WGS) entry which is preliminary data.</text>
</comment>
<feature type="compositionally biased region" description="Polar residues" evidence="1">
    <location>
        <begin position="10"/>
        <end position="31"/>
    </location>
</feature>
<evidence type="ECO:0000256" key="1">
    <source>
        <dbReference type="SAM" id="MobiDB-lite"/>
    </source>
</evidence>
<feature type="compositionally biased region" description="Pro residues" evidence="1">
    <location>
        <begin position="511"/>
        <end position="521"/>
    </location>
</feature>
<feature type="region of interest" description="Disordered" evidence="1">
    <location>
        <begin position="395"/>
        <end position="576"/>
    </location>
</feature>
<feature type="compositionally biased region" description="Basic and acidic residues" evidence="1">
    <location>
        <begin position="126"/>
        <end position="137"/>
    </location>
</feature>
<feature type="compositionally biased region" description="Basic residues" evidence="1">
    <location>
        <begin position="470"/>
        <end position="486"/>
    </location>
</feature>
<dbReference type="EMBL" id="SKBQ01000001">
    <property type="protein sequence ID" value="TPX15691.1"/>
    <property type="molecule type" value="Genomic_DNA"/>
</dbReference>
<evidence type="ECO:0000313" key="3">
    <source>
        <dbReference type="Proteomes" id="UP000319257"/>
    </source>
</evidence>
<evidence type="ECO:0000313" key="2">
    <source>
        <dbReference type="EMBL" id="TPX15691.1"/>
    </source>
</evidence>
<feature type="region of interest" description="Disordered" evidence="1">
    <location>
        <begin position="1"/>
        <end position="37"/>
    </location>
</feature>
<feature type="compositionally biased region" description="Gly residues" evidence="1">
    <location>
        <begin position="527"/>
        <end position="537"/>
    </location>
</feature>
<dbReference type="AlphaFoldDB" id="A0A507BFF3"/>
<gene>
    <name evidence="2" type="ORF">E0L32_000025</name>
</gene>
<sequence length="601" mass="63474">MTIQIPWDTSRMSTPSQEPPSLSFAGTSPASSYGGAATIQDDSFEQYISFDDGVAADPQDPFYTYLANDASLSTELSTSFAETGGDLSHGQLLFHPAQPVHKEHSILAGKRIGQRNHQTGGHHPSGRTDSKSLEARHYGRGSNPLQVVPWTSHRDCNSYHQPSPRCSPCTTVLPQDTGMFQGNPTTPSQTPRALGRSMQSLAAPVTAVPSQSNGGMRLQAPSMGTHGHHCYGTLSPSHPAPPQVKPNQHHPVYLHMSSMNETCVDPAELTSSGHNSSDESNTPYRSQPTTPANTPAPGRSLSSLSIGNAVTDFASPALVAKSSEPWPYPLPGAELPTPFPSHASAPNHIQTTAAGGQYNNRLPSSASAAPLGTTSLAHPFDSRFHGYNGGYGHDLPESWTGVQEHQPTAPGHRHHTTSGQPRHQRTTTSSGGARNQASSRHRSTLRGPAGVHPGPKAPASAQNHAPASSRRQRRRKPKSTGNRVRHSSSSAAAVTTASSSTPQHQEVSSPPFSPSSPPPPAAAAAASGGGGGGGGGIRFVNFTPEDGRRLMAGVAPSGSSKTRARRDREAEEQKQQLMSEAYRQAALAVGLHHHHHPSPMY</sequence>
<evidence type="ECO:0008006" key="4">
    <source>
        <dbReference type="Google" id="ProtNLM"/>
    </source>
</evidence>